<dbReference type="Proteomes" id="UP000809337">
    <property type="component" value="Unassembled WGS sequence"/>
</dbReference>
<proteinExistence type="predicted"/>
<dbReference type="InterPro" id="IPR001343">
    <property type="entry name" value="Hemolysn_Ca-bd"/>
</dbReference>
<reference evidence="6" key="1">
    <citation type="submission" date="2021-01" db="EMBL/GenBank/DDBJ databases">
        <title>Diatom-associated Roseobacters Show Island Model of Population Structure.</title>
        <authorList>
            <person name="Qu L."/>
            <person name="Feng X."/>
            <person name="Chen Y."/>
            <person name="Li L."/>
            <person name="Wang X."/>
            <person name="Hu Z."/>
            <person name="Wang H."/>
            <person name="Luo H."/>
        </authorList>
    </citation>
    <scope>NUCLEOTIDE SEQUENCE</scope>
    <source>
        <strain evidence="6">SM26-45</strain>
    </source>
</reference>
<evidence type="ECO:0000256" key="4">
    <source>
        <dbReference type="ARBA" id="ARBA00022737"/>
    </source>
</evidence>
<dbReference type="InterPro" id="IPR013858">
    <property type="entry name" value="Peptidase_M10B_C"/>
</dbReference>
<dbReference type="PRINTS" id="PR00313">
    <property type="entry name" value="CABNDNGRPT"/>
</dbReference>
<comment type="caution">
    <text evidence="6">The sequence shown here is derived from an EMBL/GenBank/DDBJ whole genome shotgun (WGS) entry which is preliminary data.</text>
</comment>
<dbReference type="Gene3D" id="2.150.10.10">
    <property type="entry name" value="Serralysin-like metalloprotease, C-terminal"/>
    <property type="match status" value="1"/>
</dbReference>
<dbReference type="InterPro" id="IPR018511">
    <property type="entry name" value="Hemolysin-typ_Ca-bd_CS"/>
</dbReference>
<organism evidence="6 7">
    <name type="scientific">Pseudosulfitobacter pseudonitzschiae</name>
    <dbReference type="NCBI Taxonomy" id="1402135"/>
    <lineage>
        <taxon>Bacteria</taxon>
        <taxon>Pseudomonadati</taxon>
        <taxon>Pseudomonadota</taxon>
        <taxon>Alphaproteobacteria</taxon>
        <taxon>Rhodobacterales</taxon>
        <taxon>Roseobacteraceae</taxon>
        <taxon>Pseudosulfitobacter</taxon>
    </lineage>
</organism>
<evidence type="ECO:0000259" key="5">
    <source>
        <dbReference type="Pfam" id="PF08548"/>
    </source>
</evidence>
<gene>
    <name evidence="6" type="ORF">JQX14_17110</name>
</gene>
<keyword evidence="4" id="KW-0677">Repeat</keyword>
<accession>A0A9Q2NRB9</accession>
<dbReference type="AlphaFoldDB" id="A0A9Q2NRB9"/>
<evidence type="ECO:0000256" key="1">
    <source>
        <dbReference type="ARBA" id="ARBA00001913"/>
    </source>
</evidence>
<dbReference type="GO" id="GO:0005509">
    <property type="term" value="F:calcium ion binding"/>
    <property type="evidence" value="ECO:0007669"/>
    <property type="project" value="InterPro"/>
</dbReference>
<dbReference type="PROSITE" id="PS00330">
    <property type="entry name" value="HEMOLYSIN_CALCIUM"/>
    <property type="match status" value="1"/>
</dbReference>
<dbReference type="RefSeq" id="WP_231035122.1">
    <property type="nucleotide sequence ID" value="NZ_JAJNGX010000014.1"/>
</dbReference>
<comment type="subcellular location">
    <subcellularLocation>
        <location evidence="2">Secreted</location>
    </subcellularLocation>
</comment>
<dbReference type="EMBL" id="JAFBWN010000014">
    <property type="protein sequence ID" value="MBM2356278.1"/>
    <property type="molecule type" value="Genomic_DNA"/>
</dbReference>
<evidence type="ECO:0000313" key="6">
    <source>
        <dbReference type="EMBL" id="MBM2356278.1"/>
    </source>
</evidence>
<dbReference type="SUPFAM" id="SSF51120">
    <property type="entry name" value="beta-Roll"/>
    <property type="match status" value="1"/>
</dbReference>
<name>A0A9Q2NRB9_9RHOB</name>
<dbReference type="InterPro" id="IPR011049">
    <property type="entry name" value="Serralysin-like_metalloprot_C"/>
</dbReference>
<evidence type="ECO:0000256" key="3">
    <source>
        <dbReference type="ARBA" id="ARBA00022525"/>
    </source>
</evidence>
<dbReference type="Pfam" id="PF00353">
    <property type="entry name" value="HemolysinCabind"/>
    <property type="match status" value="1"/>
</dbReference>
<dbReference type="GO" id="GO:0005615">
    <property type="term" value="C:extracellular space"/>
    <property type="evidence" value="ECO:0007669"/>
    <property type="project" value="InterPro"/>
</dbReference>
<protein>
    <submittedName>
        <fullName evidence="6">M10 family metallopeptidase C-terminal domain-containing protein</fullName>
    </submittedName>
</protein>
<evidence type="ECO:0000256" key="2">
    <source>
        <dbReference type="ARBA" id="ARBA00004613"/>
    </source>
</evidence>
<dbReference type="Pfam" id="PF08548">
    <property type="entry name" value="Peptidase_M10_C"/>
    <property type="match status" value="1"/>
</dbReference>
<comment type="cofactor">
    <cofactor evidence="1">
        <name>Ca(2+)</name>
        <dbReference type="ChEBI" id="CHEBI:29108"/>
    </cofactor>
</comment>
<feature type="domain" description="Peptidase M10 serralysin C-terminal" evidence="5">
    <location>
        <begin position="52"/>
        <end position="174"/>
    </location>
</feature>
<keyword evidence="3" id="KW-0964">Secreted</keyword>
<sequence>MIGGTAHVFAADGDTFYLQQGILWGSSSGNLFSGTFLTDLSIILAGDDGADKMFGGDGDDTLNGGRDQDTIRGGDGIDEINGGRLADVLRGGAGADTFVYTVKQDSSTGASDTIQGFEVAIDVIDLSAVASGLTFVGTAAFSGTGNEVRYDIDGNGRTYIQFDTDANGSADMRI</sequence>
<evidence type="ECO:0000313" key="7">
    <source>
        <dbReference type="Proteomes" id="UP000809337"/>
    </source>
</evidence>